<sequence length="143" mass="16734">MALYEHIFIARQDIQPQQVEAITADLTKIVEDNGGKIAKTEQWGIRTLAYRIKKYKKGHYVLMNVEGSTEVISELERNERLHEDVVRFMTIRVEEFEEGDSVVLRARDRDTRPSRFENRDNRPRFENKKATTKPEVTAKPATE</sequence>
<feature type="compositionally biased region" description="Basic and acidic residues" evidence="2">
    <location>
        <begin position="107"/>
        <end position="129"/>
    </location>
</feature>
<comment type="similarity">
    <text evidence="1">Belongs to the bacterial ribosomal protein bS6 family.</text>
</comment>
<dbReference type="GO" id="GO:0022627">
    <property type="term" value="C:cytosolic small ribosomal subunit"/>
    <property type="evidence" value="ECO:0007669"/>
    <property type="project" value="TreeGrafter"/>
</dbReference>
<dbReference type="EMBL" id="UOFW01000089">
    <property type="protein sequence ID" value="VAX04335.1"/>
    <property type="molecule type" value="Genomic_DNA"/>
</dbReference>
<dbReference type="AlphaFoldDB" id="A0A3B1BDD5"/>
<gene>
    <name evidence="3" type="ORF">MNBD_ALPHA03-1079</name>
</gene>
<dbReference type="Gene3D" id="3.30.70.60">
    <property type="match status" value="1"/>
</dbReference>
<keyword evidence="3" id="KW-0687">Ribonucleoprotein</keyword>
<protein>
    <submittedName>
        <fullName evidence="3">SSU ribosomal protein S6p</fullName>
    </submittedName>
</protein>
<dbReference type="InterPro" id="IPR000529">
    <property type="entry name" value="Ribosomal_bS6"/>
</dbReference>
<proteinExistence type="inferred from homology"/>
<dbReference type="InterPro" id="IPR035980">
    <property type="entry name" value="Ribosomal_bS6_sf"/>
</dbReference>
<evidence type="ECO:0000256" key="1">
    <source>
        <dbReference type="ARBA" id="ARBA00009512"/>
    </source>
</evidence>
<organism evidence="3">
    <name type="scientific">hydrothermal vent metagenome</name>
    <dbReference type="NCBI Taxonomy" id="652676"/>
    <lineage>
        <taxon>unclassified sequences</taxon>
        <taxon>metagenomes</taxon>
        <taxon>ecological metagenomes</taxon>
    </lineage>
</organism>
<dbReference type="PANTHER" id="PTHR21011:SF1">
    <property type="entry name" value="SMALL RIBOSOMAL SUBUNIT PROTEIN BS6M"/>
    <property type="match status" value="1"/>
</dbReference>
<dbReference type="GO" id="GO:0006412">
    <property type="term" value="P:translation"/>
    <property type="evidence" value="ECO:0007669"/>
    <property type="project" value="InterPro"/>
</dbReference>
<dbReference type="Pfam" id="PF01250">
    <property type="entry name" value="Ribosomal_S6"/>
    <property type="match status" value="1"/>
</dbReference>
<evidence type="ECO:0000313" key="3">
    <source>
        <dbReference type="EMBL" id="VAX04335.1"/>
    </source>
</evidence>
<dbReference type="InterPro" id="IPR014717">
    <property type="entry name" value="Transl_elong_EF1B/ribsomal_bS6"/>
</dbReference>
<dbReference type="HAMAP" id="MF_00360">
    <property type="entry name" value="Ribosomal_bS6"/>
    <property type="match status" value="1"/>
</dbReference>
<reference evidence="3" key="1">
    <citation type="submission" date="2018-06" db="EMBL/GenBank/DDBJ databases">
        <authorList>
            <person name="Zhirakovskaya E."/>
        </authorList>
    </citation>
    <scope>NUCLEOTIDE SEQUENCE</scope>
</reference>
<dbReference type="PANTHER" id="PTHR21011">
    <property type="entry name" value="MITOCHONDRIAL 28S RIBOSOMAL PROTEIN S6"/>
    <property type="match status" value="1"/>
</dbReference>
<dbReference type="GO" id="GO:0070181">
    <property type="term" value="F:small ribosomal subunit rRNA binding"/>
    <property type="evidence" value="ECO:0007669"/>
    <property type="project" value="TreeGrafter"/>
</dbReference>
<dbReference type="SUPFAM" id="SSF54995">
    <property type="entry name" value="Ribosomal protein S6"/>
    <property type="match status" value="1"/>
</dbReference>
<name>A0A3B1BDD5_9ZZZZ</name>
<dbReference type="InterPro" id="IPR020814">
    <property type="entry name" value="Ribosomal_S6_plastid/chlpt"/>
</dbReference>
<keyword evidence="3" id="KW-0689">Ribosomal protein</keyword>
<evidence type="ECO:0000256" key="2">
    <source>
        <dbReference type="SAM" id="MobiDB-lite"/>
    </source>
</evidence>
<dbReference type="CDD" id="cd00473">
    <property type="entry name" value="bS6"/>
    <property type="match status" value="1"/>
</dbReference>
<accession>A0A3B1BDD5</accession>
<feature type="region of interest" description="Disordered" evidence="2">
    <location>
        <begin position="107"/>
        <end position="143"/>
    </location>
</feature>
<dbReference type="GO" id="GO:0003735">
    <property type="term" value="F:structural constituent of ribosome"/>
    <property type="evidence" value="ECO:0007669"/>
    <property type="project" value="InterPro"/>
</dbReference>
<dbReference type="NCBIfam" id="TIGR00166">
    <property type="entry name" value="S6"/>
    <property type="match status" value="1"/>
</dbReference>